<feature type="transmembrane region" description="Helical" evidence="2">
    <location>
        <begin position="154"/>
        <end position="179"/>
    </location>
</feature>
<dbReference type="VEuPathDB" id="FungiDB:BDBG_03115"/>
<evidence type="ECO:0000313" key="3">
    <source>
        <dbReference type="EMBL" id="OAT07003.1"/>
    </source>
</evidence>
<reference evidence="4" key="1">
    <citation type="journal article" date="2015" name="PLoS Genet.">
        <title>The dynamic genome and transcriptome of the human fungal pathogen Blastomyces and close relative Emmonsia.</title>
        <authorList>
            <person name="Munoz J.F."/>
            <person name="Gauthier G.M."/>
            <person name="Desjardins C.A."/>
            <person name="Gallo J.E."/>
            <person name="Holder J."/>
            <person name="Sullivan T.D."/>
            <person name="Marty A.J."/>
            <person name="Carmen J.C."/>
            <person name="Chen Z."/>
            <person name="Ding L."/>
            <person name="Gujja S."/>
            <person name="Magrini V."/>
            <person name="Misas E."/>
            <person name="Mitreva M."/>
            <person name="Priest M."/>
            <person name="Saif S."/>
            <person name="Whiston E.A."/>
            <person name="Young S."/>
            <person name="Zeng Q."/>
            <person name="Goldman W.E."/>
            <person name="Mardis E.R."/>
            <person name="Taylor J.W."/>
            <person name="McEwen J.G."/>
            <person name="Clay O.K."/>
            <person name="Klein B.S."/>
            <person name="Cuomo C.A."/>
        </authorList>
    </citation>
    <scope>NUCLEOTIDE SEQUENCE [LARGE SCALE GENOMIC DNA]</scope>
    <source>
        <strain evidence="4">SLH14081</strain>
    </source>
</reference>
<name>A0A179UGX9_BLAGS</name>
<evidence type="ECO:0000256" key="2">
    <source>
        <dbReference type="SAM" id="Phobius"/>
    </source>
</evidence>
<keyword evidence="2" id="KW-0812">Transmembrane</keyword>
<evidence type="ECO:0000256" key="1">
    <source>
        <dbReference type="SAM" id="MobiDB-lite"/>
    </source>
</evidence>
<keyword evidence="2" id="KW-1133">Transmembrane helix</keyword>
<dbReference type="Proteomes" id="UP000002038">
    <property type="component" value="Unassembled WGS sequence"/>
</dbReference>
<keyword evidence="4" id="KW-1185">Reference proteome</keyword>
<organism evidence="3 4">
    <name type="scientific">Blastomyces gilchristii (strain SLH14081)</name>
    <name type="common">Blastomyces dermatitidis</name>
    <dbReference type="NCBI Taxonomy" id="559298"/>
    <lineage>
        <taxon>Eukaryota</taxon>
        <taxon>Fungi</taxon>
        <taxon>Dikarya</taxon>
        <taxon>Ascomycota</taxon>
        <taxon>Pezizomycotina</taxon>
        <taxon>Eurotiomycetes</taxon>
        <taxon>Eurotiomycetidae</taxon>
        <taxon>Onygenales</taxon>
        <taxon>Ajellomycetaceae</taxon>
        <taxon>Blastomyces</taxon>
    </lineage>
</organism>
<dbReference type="OrthoDB" id="4179764at2759"/>
<sequence length="181" mass="21026">MSWAEQTKEGRHPDSNSKQDRKTPFKYENNAIINPGNEDEAEEPRAANEATGKTHNTLLPNRKTKITGPVDGARRPWSAAHEKELRSCLLEYRNCPAEWNEDGPRFAHMLKLMEQKEAHDEFARRRSFHDINEGWMYRSITSQRIKARRAMPMGFYHAISSEVGFINFTLPFTILLLFVCF</sequence>
<evidence type="ECO:0000313" key="4">
    <source>
        <dbReference type="Proteomes" id="UP000002038"/>
    </source>
</evidence>
<proteinExistence type="predicted"/>
<dbReference type="EMBL" id="GG657451">
    <property type="protein sequence ID" value="OAT07003.1"/>
    <property type="molecule type" value="Genomic_DNA"/>
</dbReference>
<dbReference type="AlphaFoldDB" id="A0A179UGX9"/>
<keyword evidence="2" id="KW-0472">Membrane</keyword>
<feature type="region of interest" description="Disordered" evidence="1">
    <location>
        <begin position="1"/>
        <end position="74"/>
    </location>
</feature>
<dbReference type="GeneID" id="8506183"/>
<accession>A0A179UGX9</accession>
<dbReference type="RefSeq" id="XP_031577543.1">
    <property type="nucleotide sequence ID" value="XM_031721110.1"/>
</dbReference>
<dbReference type="KEGG" id="bgh:BDBG_03115"/>
<protein>
    <submittedName>
        <fullName evidence="3">Uncharacterized protein</fullName>
    </submittedName>
</protein>
<gene>
    <name evidence="3" type="ORF">BDBG_03115</name>
</gene>
<feature type="compositionally biased region" description="Basic and acidic residues" evidence="1">
    <location>
        <begin position="1"/>
        <end position="25"/>
    </location>
</feature>